<evidence type="ECO:0000256" key="2">
    <source>
        <dbReference type="ARBA" id="ARBA00022448"/>
    </source>
</evidence>
<dbReference type="Gene3D" id="3.90.70.10">
    <property type="entry name" value="Cysteine proteinases"/>
    <property type="match status" value="1"/>
</dbReference>
<dbReference type="InterPro" id="IPR003593">
    <property type="entry name" value="AAA+_ATPase"/>
</dbReference>
<dbReference type="PROSITE" id="PS50893">
    <property type="entry name" value="ABC_TRANSPORTER_2"/>
    <property type="match status" value="1"/>
</dbReference>
<accession>A0A0W0V7T5</accession>
<dbReference type="STRING" id="456.Ljor_0433"/>
<dbReference type="Pfam" id="PF03412">
    <property type="entry name" value="Peptidase_C39"/>
    <property type="match status" value="1"/>
</dbReference>
<dbReference type="GO" id="GO:0008233">
    <property type="term" value="F:peptidase activity"/>
    <property type="evidence" value="ECO:0007669"/>
    <property type="project" value="InterPro"/>
</dbReference>
<gene>
    <name evidence="13" type="ORF">Ljor_0433</name>
</gene>
<dbReference type="AlphaFoldDB" id="A0A0W0V7T5"/>
<evidence type="ECO:0000256" key="8">
    <source>
        <dbReference type="ARBA" id="ARBA00023136"/>
    </source>
</evidence>
<evidence type="ECO:0000256" key="6">
    <source>
        <dbReference type="ARBA" id="ARBA00022840"/>
    </source>
</evidence>
<sequence>MNYGQLVLEFKKSTRLPVILQDEIAECGHACVAMICNFWGQDLDLHAVRRVNKPTQKGINLLVLKDLFQQLGFTSRALKISLEELKQLKTPAILHWNMNHFVVLKQIKKNSIIIHDPALGRRECKMSEVSNSFTGIALEIEKSHGFTEIKAKNKLSLVDLLKTVRGINKFVCLLIVLSLSIEMLTLFNPLFLQHVTDNVLGASNPNNLYALAAGFILLILIQVFTEYIRGNMVIYLTNHLTEQFSANLVQHLLKLPLNFFQNRHKGDIQARVQSIDHIQRKISTDFVNAVLDGFMILINLAVMMIYSRLLSFVVLVSLTFYLLIRIISYRLLRQYTESSVILHAKTASVFLETLQGILPVKSFLKEGVRFNTWRNNYINSLNADIRVSRMQVVYQVLNQLLFQIEPILIICIGVSLVFANQFSVGMLMAFLSYRLMLVNKASSLIQNLTDYKLISIQLNRLGDIIFQEPELIHTGKGAIEEVKGSLTLKNISFKYHANEKAVLNNINFEVNAGEKIVITGPSGCGKTTLLKVMMGLFEVSEGEICIDQVPIKEFGIKNYRNLTASVMQEDVLLSGSILENISFFDEGDVSMEDIYHSAKLACIHDTIIQLPMGYETLIGELGASLSGGQKQRILLARALYKKPKLLFLDEATSHLDVENEKAINNALKSLNMTQIVIAHRKETISMADKVIQLPLINYQNN</sequence>
<comment type="subcellular location">
    <subcellularLocation>
        <location evidence="1">Cell membrane</location>
        <topology evidence="1">Multi-pass membrane protein</topology>
    </subcellularLocation>
</comment>
<keyword evidence="7 9" id="KW-1133">Transmembrane helix</keyword>
<name>A0A0W0V7T5_9GAMM</name>
<organism evidence="13 14">
    <name type="scientific">Legionella jordanis</name>
    <dbReference type="NCBI Taxonomy" id="456"/>
    <lineage>
        <taxon>Bacteria</taxon>
        <taxon>Pseudomonadati</taxon>
        <taxon>Pseudomonadota</taxon>
        <taxon>Gammaproteobacteria</taxon>
        <taxon>Legionellales</taxon>
        <taxon>Legionellaceae</taxon>
        <taxon>Legionella</taxon>
    </lineage>
</organism>
<evidence type="ECO:0000259" key="10">
    <source>
        <dbReference type="PROSITE" id="PS50893"/>
    </source>
</evidence>
<feature type="transmembrane region" description="Helical" evidence="9">
    <location>
        <begin position="407"/>
        <end position="433"/>
    </location>
</feature>
<evidence type="ECO:0000259" key="11">
    <source>
        <dbReference type="PROSITE" id="PS50929"/>
    </source>
</evidence>
<evidence type="ECO:0000256" key="4">
    <source>
        <dbReference type="ARBA" id="ARBA00022692"/>
    </source>
</evidence>
<dbReference type="PANTHER" id="PTHR24221">
    <property type="entry name" value="ATP-BINDING CASSETTE SUB-FAMILY B"/>
    <property type="match status" value="1"/>
</dbReference>
<feature type="transmembrane region" description="Helical" evidence="9">
    <location>
        <begin position="312"/>
        <end position="332"/>
    </location>
</feature>
<evidence type="ECO:0000313" key="13">
    <source>
        <dbReference type="EMBL" id="KTD16127.1"/>
    </source>
</evidence>
<dbReference type="Gene3D" id="1.20.1560.10">
    <property type="entry name" value="ABC transporter type 1, transmembrane domain"/>
    <property type="match status" value="1"/>
</dbReference>
<feature type="domain" description="Peptidase C39" evidence="12">
    <location>
        <begin position="21"/>
        <end position="140"/>
    </location>
</feature>
<feature type="transmembrane region" description="Helical" evidence="9">
    <location>
        <begin position="286"/>
        <end position="306"/>
    </location>
</feature>
<evidence type="ECO:0000256" key="1">
    <source>
        <dbReference type="ARBA" id="ARBA00004651"/>
    </source>
</evidence>
<evidence type="ECO:0000256" key="9">
    <source>
        <dbReference type="SAM" id="Phobius"/>
    </source>
</evidence>
<dbReference type="InterPro" id="IPR036640">
    <property type="entry name" value="ABC1_TM_sf"/>
</dbReference>
<dbReference type="EMBL" id="LNYJ01000011">
    <property type="protein sequence ID" value="KTD16127.1"/>
    <property type="molecule type" value="Genomic_DNA"/>
</dbReference>
<dbReference type="SUPFAM" id="SSF90123">
    <property type="entry name" value="ABC transporter transmembrane region"/>
    <property type="match status" value="1"/>
</dbReference>
<dbReference type="Pfam" id="PF00664">
    <property type="entry name" value="ABC_membrane"/>
    <property type="match status" value="1"/>
</dbReference>
<dbReference type="PROSITE" id="PS50929">
    <property type="entry name" value="ABC_TM1F"/>
    <property type="match status" value="1"/>
</dbReference>
<dbReference type="CDD" id="cd18567">
    <property type="entry name" value="ABC_6TM_CvaB_RaxB_like"/>
    <property type="match status" value="1"/>
</dbReference>
<dbReference type="InterPro" id="IPR017871">
    <property type="entry name" value="ABC_transporter-like_CS"/>
</dbReference>
<proteinExistence type="predicted"/>
<dbReference type="GO" id="GO:0005524">
    <property type="term" value="F:ATP binding"/>
    <property type="evidence" value="ECO:0007669"/>
    <property type="project" value="UniProtKB-KW"/>
</dbReference>
<keyword evidence="4 9" id="KW-0812">Transmembrane</keyword>
<dbReference type="GO" id="GO:0006508">
    <property type="term" value="P:proteolysis"/>
    <property type="evidence" value="ECO:0007669"/>
    <property type="project" value="InterPro"/>
</dbReference>
<dbReference type="InterPro" id="IPR011527">
    <property type="entry name" value="ABC1_TM_dom"/>
</dbReference>
<dbReference type="InterPro" id="IPR005074">
    <property type="entry name" value="Peptidase_C39"/>
</dbReference>
<dbReference type="InterPro" id="IPR003439">
    <property type="entry name" value="ABC_transporter-like_ATP-bd"/>
</dbReference>
<protein>
    <submittedName>
        <fullName evidence="13">ABC transporter</fullName>
    </submittedName>
</protein>
<keyword evidence="3" id="KW-1003">Cell membrane</keyword>
<dbReference type="PATRIC" id="fig|456.5.peg.459"/>
<dbReference type="InterPro" id="IPR039421">
    <property type="entry name" value="Type_1_exporter"/>
</dbReference>
<evidence type="ECO:0000313" key="14">
    <source>
        <dbReference type="Proteomes" id="UP000055035"/>
    </source>
</evidence>
<dbReference type="FunFam" id="3.40.50.300:FF:000299">
    <property type="entry name" value="ABC transporter ATP-binding protein/permease"/>
    <property type="match status" value="1"/>
</dbReference>
<feature type="transmembrane region" description="Helical" evidence="9">
    <location>
        <begin position="170"/>
        <end position="188"/>
    </location>
</feature>
<comment type="caution">
    <text evidence="13">The sequence shown here is derived from an EMBL/GenBank/DDBJ whole genome shotgun (WGS) entry which is preliminary data.</text>
</comment>
<dbReference type="PROSITE" id="PS00211">
    <property type="entry name" value="ABC_TRANSPORTER_1"/>
    <property type="match status" value="1"/>
</dbReference>
<dbReference type="GO" id="GO:0005886">
    <property type="term" value="C:plasma membrane"/>
    <property type="evidence" value="ECO:0007669"/>
    <property type="project" value="UniProtKB-SubCell"/>
</dbReference>
<evidence type="ECO:0000256" key="3">
    <source>
        <dbReference type="ARBA" id="ARBA00022475"/>
    </source>
</evidence>
<keyword evidence="5" id="KW-0547">Nucleotide-binding</keyword>
<keyword evidence="14" id="KW-1185">Reference proteome</keyword>
<dbReference type="GO" id="GO:0034040">
    <property type="term" value="F:ATPase-coupled lipid transmembrane transporter activity"/>
    <property type="evidence" value="ECO:0007669"/>
    <property type="project" value="TreeGrafter"/>
</dbReference>
<reference evidence="13 14" key="1">
    <citation type="submission" date="2015-11" db="EMBL/GenBank/DDBJ databases">
        <title>Genomic analysis of 38 Legionella species identifies large and diverse effector repertoires.</title>
        <authorList>
            <person name="Burstein D."/>
            <person name="Amaro F."/>
            <person name="Zusman T."/>
            <person name="Lifshitz Z."/>
            <person name="Cohen O."/>
            <person name="Gilbert J.A."/>
            <person name="Pupko T."/>
            <person name="Shuman H.A."/>
            <person name="Segal G."/>
        </authorList>
    </citation>
    <scope>NUCLEOTIDE SEQUENCE [LARGE SCALE GENOMIC DNA]</scope>
    <source>
        <strain evidence="13 14">BL-540</strain>
    </source>
</reference>
<dbReference type="Gene3D" id="3.40.50.300">
    <property type="entry name" value="P-loop containing nucleotide triphosphate hydrolases"/>
    <property type="match status" value="1"/>
</dbReference>
<evidence type="ECO:0000256" key="7">
    <source>
        <dbReference type="ARBA" id="ARBA00022989"/>
    </source>
</evidence>
<evidence type="ECO:0000259" key="12">
    <source>
        <dbReference type="PROSITE" id="PS50990"/>
    </source>
</evidence>
<keyword evidence="6" id="KW-0067">ATP-binding</keyword>
<dbReference type="GO" id="GO:0016887">
    <property type="term" value="F:ATP hydrolysis activity"/>
    <property type="evidence" value="ECO:0007669"/>
    <property type="project" value="InterPro"/>
</dbReference>
<dbReference type="OrthoDB" id="9782586at2"/>
<dbReference type="SUPFAM" id="SSF52540">
    <property type="entry name" value="P-loop containing nucleoside triphosphate hydrolases"/>
    <property type="match status" value="1"/>
</dbReference>
<feature type="domain" description="ABC transporter" evidence="10">
    <location>
        <begin position="486"/>
        <end position="699"/>
    </location>
</feature>
<feature type="domain" description="ABC transmembrane type-1" evidence="11">
    <location>
        <begin position="173"/>
        <end position="453"/>
    </location>
</feature>
<feature type="transmembrane region" description="Helical" evidence="9">
    <location>
        <begin position="208"/>
        <end position="228"/>
    </location>
</feature>
<dbReference type="PANTHER" id="PTHR24221:SF606">
    <property type="entry name" value="COLICIN V SECRETION-PROCESSING ATP-BINDING PROTEIN"/>
    <property type="match status" value="1"/>
</dbReference>
<dbReference type="Proteomes" id="UP000055035">
    <property type="component" value="Unassembled WGS sequence"/>
</dbReference>
<keyword evidence="2" id="KW-0813">Transport</keyword>
<dbReference type="GO" id="GO:0140359">
    <property type="term" value="F:ABC-type transporter activity"/>
    <property type="evidence" value="ECO:0007669"/>
    <property type="project" value="InterPro"/>
</dbReference>
<keyword evidence="8 9" id="KW-0472">Membrane</keyword>
<dbReference type="RefSeq" id="WP_058470006.1">
    <property type="nucleotide sequence ID" value="NZ_CAAAIC010000007.1"/>
</dbReference>
<dbReference type="Pfam" id="PF00005">
    <property type="entry name" value="ABC_tran"/>
    <property type="match status" value="1"/>
</dbReference>
<dbReference type="PROSITE" id="PS50990">
    <property type="entry name" value="PEPTIDASE_C39"/>
    <property type="match status" value="1"/>
</dbReference>
<evidence type="ECO:0000256" key="5">
    <source>
        <dbReference type="ARBA" id="ARBA00022741"/>
    </source>
</evidence>
<dbReference type="InterPro" id="IPR027417">
    <property type="entry name" value="P-loop_NTPase"/>
</dbReference>
<dbReference type="SMART" id="SM00382">
    <property type="entry name" value="AAA"/>
    <property type="match status" value="1"/>
</dbReference>